<dbReference type="OMA" id="PPIWKYL"/>
<dbReference type="PROSITE" id="PS00086">
    <property type="entry name" value="CYTOCHROME_P450"/>
    <property type="match status" value="1"/>
</dbReference>
<dbReference type="GO" id="GO:0020037">
    <property type="term" value="F:heme binding"/>
    <property type="evidence" value="ECO:0007669"/>
    <property type="project" value="InterPro"/>
</dbReference>
<organism evidence="12 13">
    <name type="scientific">Drosophila guanche</name>
    <name type="common">Fruit fly</name>
    <dbReference type="NCBI Taxonomy" id="7266"/>
    <lineage>
        <taxon>Eukaryota</taxon>
        <taxon>Metazoa</taxon>
        <taxon>Ecdysozoa</taxon>
        <taxon>Arthropoda</taxon>
        <taxon>Hexapoda</taxon>
        <taxon>Insecta</taxon>
        <taxon>Pterygota</taxon>
        <taxon>Neoptera</taxon>
        <taxon>Endopterygota</taxon>
        <taxon>Diptera</taxon>
        <taxon>Brachycera</taxon>
        <taxon>Muscomorpha</taxon>
        <taxon>Ephydroidea</taxon>
        <taxon>Drosophilidae</taxon>
        <taxon>Drosophila</taxon>
        <taxon>Sophophora</taxon>
    </lineage>
</organism>
<dbReference type="InterPro" id="IPR050479">
    <property type="entry name" value="CYP11_CYP27_families"/>
</dbReference>
<comment type="cofactor">
    <cofactor evidence="1 10">
        <name>heme</name>
        <dbReference type="ChEBI" id="CHEBI:30413"/>
    </cofactor>
</comment>
<keyword evidence="5 10" id="KW-0479">Metal-binding</keyword>
<sequence>MLSLQLNARRQASWQIYQLYRNVASKTSTAVETISLEQAKPYSEVPGPTKFHMIRAFMPGGRYQNVPTHEMFLDLSRQYGGLFRLPSLAGTDMVLTMNPPDYAKVFRNEGQWPHRRNFTTVEYFRKKRRPEVFGEYDGLVSGNGPAWGKLRTAVNPILLQPRNAKLYLKNLVQVSDEFLERIRLIRDPVSQEMPDDFTEDIRNLVIESIGSVALNTHLGLLGENRDSQEAKQLKAALQDVTELGFQLDMLPPIWKYLPVPKFTRLMRSLDTITDFCCVHIEEALKRIEEDVKAGKISSDVGLEASLLEKLARFDRQAAIIIAMDFLFAGADPTLVSLGGILLSLAKNPDKQARLLEELKPILPAKDSPLNMENMSSLPYLRACIKEGIRLYPIGPGTVRRMPHDVVLSGYRIVAGTDVAIAANYQMANLEKYVPRVREFLPERWLRDESSSRLVGETATPFMYLPFGFGPRACAGKRIVDMMLEIAVARLVRNFEIGFDYPIENAFKTHFFVQPNIPFKFKFVDRKEE</sequence>
<evidence type="ECO:0000313" key="12">
    <source>
        <dbReference type="EMBL" id="SPP87678.1"/>
    </source>
</evidence>
<evidence type="ECO:0000256" key="8">
    <source>
        <dbReference type="ARBA" id="ARBA00023033"/>
    </source>
</evidence>
<dbReference type="GO" id="GO:0005506">
    <property type="term" value="F:iron ion binding"/>
    <property type="evidence" value="ECO:0007669"/>
    <property type="project" value="InterPro"/>
</dbReference>
<evidence type="ECO:0000256" key="1">
    <source>
        <dbReference type="ARBA" id="ARBA00001971"/>
    </source>
</evidence>
<dbReference type="Proteomes" id="UP000268350">
    <property type="component" value="Unassembled WGS sequence"/>
</dbReference>
<evidence type="ECO:0000256" key="6">
    <source>
        <dbReference type="ARBA" id="ARBA00023002"/>
    </source>
</evidence>
<dbReference type="Gene3D" id="1.10.630.10">
    <property type="entry name" value="Cytochrome P450"/>
    <property type="match status" value="1"/>
</dbReference>
<dbReference type="GO" id="GO:0016020">
    <property type="term" value="C:membrane"/>
    <property type="evidence" value="ECO:0007669"/>
    <property type="project" value="UniProtKB-SubCell"/>
</dbReference>
<dbReference type="CDD" id="cd11054">
    <property type="entry name" value="CYP24A1-like"/>
    <property type="match status" value="1"/>
</dbReference>
<evidence type="ECO:0000256" key="4">
    <source>
        <dbReference type="ARBA" id="ARBA00022617"/>
    </source>
</evidence>
<evidence type="ECO:0000313" key="13">
    <source>
        <dbReference type="Proteomes" id="UP000268350"/>
    </source>
</evidence>
<dbReference type="SUPFAM" id="SSF48264">
    <property type="entry name" value="Cytochrome P450"/>
    <property type="match status" value="1"/>
</dbReference>
<proteinExistence type="inferred from homology"/>
<feature type="binding site" description="axial binding residue" evidence="10">
    <location>
        <position position="473"/>
    </location>
    <ligand>
        <name>heme</name>
        <dbReference type="ChEBI" id="CHEBI:30413"/>
    </ligand>
    <ligandPart>
        <name>Fe</name>
        <dbReference type="ChEBI" id="CHEBI:18248"/>
    </ligandPart>
</feature>
<reference evidence="13" key="1">
    <citation type="submission" date="2018-01" db="EMBL/GenBank/DDBJ databases">
        <authorList>
            <person name="Alioto T."/>
            <person name="Alioto T."/>
        </authorList>
    </citation>
    <scope>NUCLEOTIDE SEQUENCE [LARGE SCALE GENOMIC DNA]</scope>
</reference>
<dbReference type="PANTHER" id="PTHR24279">
    <property type="entry name" value="CYTOCHROME P450"/>
    <property type="match status" value="1"/>
</dbReference>
<dbReference type="InterPro" id="IPR001128">
    <property type="entry name" value="Cyt_P450"/>
</dbReference>
<protein>
    <submittedName>
        <fullName evidence="12">Blast:Probable cytochrome P450 12e1, mitochondrial</fullName>
    </submittedName>
</protein>
<dbReference type="Pfam" id="PF00067">
    <property type="entry name" value="p450"/>
    <property type="match status" value="1"/>
</dbReference>
<keyword evidence="8 11" id="KW-0503">Monooxygenase</keyword>
<keyword evidence="13" id="KW-1185">Reference proteome</keyword>
<keyword evidence="7 10" id="KW-0408">Iron</keyword>
<dbReference type="InterPro" id="IPR002401">
    <property type="entry name" value="Cyt_P450_E_grp-I"/>
</dbReference>
<dbReference type="PANTHER" id="PTHR24279:SF120">
    <property type="entry name" value="CYTOCHROME P450"/>
    <property type="match status" value="1"/>
</dbReference>
<keyword evidence="6 11" id="KW-0560">Oxidoreductase</keyword>
<accession>A0A3B0KUQ2</accession>
<keyword evidence="9" id="KW-0472">Membrane</keyword>
<dbReference type="OrthoDB" id="3945418at2759"/>
<name>A0A3B0KUQ2_DROGU</name>
<evidence type="ECO:0000256" key="2">
    <source>
        <dbReference type="ARBA" id="ARBA00004370"/>
    </source>
</evidence>
<comment type="similarity">
    <text evidence="3 11">Belongs to the cytochrome P450 family.</text>
</comment>
<dbReference type="STRING" id="7266.A0A3B0KUQ2"/>
<dbReference type="FunFam" id="1.10.630.10:FF:000006">
    <property type="entry name" value="Cytochrome P450 302a1, mitochondrial"/>
    <property type="match status" value="1"/>
</dbReference>
<evidence type="ECO:0000256" key="9">
    <source>
        <dbReference type="ARBA" id="ARBA00023136"/>
    </source>
</evidence>
<dbReference type="GO" id="GO:0004497">
    <property type="term" value="F:monooxygenase activity"/>
    <property type="evidence" value="ECO:0007669"/>
    <property type="project" value="UniProtKB-KW"/>
</dbReference>
<dbReference type="PRINTS" id="PR00385">
    <property type="entry name" value="P450"/>
</dbReference>
<dbReference type="PRINTS" id="PR00463">
    <property type="entry name" value="EP450I"/>
</dbReference>
<evidence type="ECO:0000256" key="3">
    <source>
        <dbReference type="ARBA" id="ARBA00010617"/>
    </source>
</evidence>
<keyword evidence="4 10" id="KW-0349">Heme</keyword>
<evidence type="ECO:0000256" key="7">
    <source>
        <dbReference type="ARBA" id="ARBA00023004"/>
    </source>
</evidence>
<dbReference type="EMBL" id="OUUW01000013">
    <property type="protein sequence ID" value="SPP87678.1"/>
    <property type="molecule type" value="Genomic_DNA"/>
</dbReference>
<dbReference type="InterPro" id="IPR036396">
    <property type="entry name" value="Cyt_P450_sf"/>
</dbReference>
<evidence type="ECO:0000256" key="5">
    <source>
        <dbReference type="ARBA" id="ARBA00022723"/>
    </source>
</evidence>
<evidence type="ECO:0000256" key="11">
    <source>
        <dbReference type="RuleBase" id="RU000461"/>
    </source>
</evidence>
<comment type="subcellular location">
    <subcellularLocation>
        <location evidence="2">Membrane</location>
    </subcellularLocation>
</comment>
<gene>
    <name evidence="12" type="ORF">DGUA_6G015419</name>
</gene>
<evidence type="ECO:0000256" key="10">
    <source>
        <dbReference type="PIRSR" id="PIRSR602401-1"/>
    </source>
</evidence>
<dbReference type="InterPro" id="IPR017972">
    <property type="entry name" value="Cyt_P450_CS"/>
</dbReference>
<dbReference type="AlphaFoldDB" id="A0A3B0KUQ2"/>
<dbReference type="GO" id="GO:0016705">
    <property type="term" value="F:oxidoreductase activity, acting on paired donors, with incorporation or reduction of molecular oxygen"/>
    <property type="evidence" value="ECO:0007669"/>
    <property type="project" value="InterPro"/>
</dbReference>